<dbReference type="InterPro" id="IPR011013">
    <property type="entry name" value="Gal_mutarotase_sf_dom"/>
</dbReference>
<proteinExistence type="inferred from homology"/>
<dbReference type="GO" id="GO:0047938">
    <property type="term" value="F:glucose-6-phosphate 1-epimerase activity"/>
    <property type="evidence" value="ECO:0007669"/>
    <property type="project" value="UniProtKB-UniRule"/>
</dbReference>
<dbReference type="Proteomes" id="UP000463939">
    <property type="component" value="Chromosome"/>
</dbReference>
<organism evidence="6 7">
    <name type="scientific">Sulfuriferula nivalis</name>
    <dbReference type="NCBI Taxonomy" id="2675298"/>
    <lineage>
        <taxon>Bacteria</taxon>
        <taxon>Pseudomonadati</taxon>
        <taxon>Pseudomonadota</taxon>
        <taxon>Betaproteobacteria</taxon>
        <taxon>Nitrosomonadales</taxon>
        <taxon>Sulfuricellaceae</taxon>
        <taxon>Sulfuriferula</taxon>
    </lineage>
</organism>
<dbReference type="InterPro" id="IPR025532">
    <property type="entry name" value="G6P_1-epimerase"/>
</dbReference>
<feature type="active site" evidence="5">
    <location>
        <position position="166"/>
    </location>
</feature>
<dbReference type="EMBL" id="AP021881">
    <property type="protein sequence ID" value="BBP00313.1"/>
    <property type="molecule type" value="Genomic_DNA"/>
</dbReference>
<comment type="similarity">
    <text evidence="2 4">Belongs to the glucose-6-phosphate 1-epimerase family.</text>
</comment>
<dbReference type="InterPro" id="IPR014718">
    <property type="entry name" value="GH-type_carb-bd"/>
</dbReference>
<dbReference type="SUPFAM" id="SSF74650">
    <property type="entry name" value="Galactose mutarotase-like"/>
    <property type="match status" value="1"/>
</dbReference>
<dbReference type="CDD" id="cd09020">
    <property type="entry name" value="D-hex-6-P-epi_like"/>
    <property type="match status" value="1"/>
</dbReference>
<gene>
    <name evidence="6" type="ORF">SFSGTM_10210</name>
</gene>
<reference evidence="7" key="1">
    <citation type="submission" date="2019-11" db="EMBL/GenBank/DDBJ databases">
        <title>Isolation and characterization of a novel species in the genus Sulfuriferula.</title>
        <authorList>
            <person name="Mochizuki J."/>
            <person name="Kojima H."/>
            <person name="Fukui M."/>
        </authorList>
    </citation>
    <scope>NUCLEOTIDE SEQUENCE [LARGE SCALE GENOMIC DNA]</scope>
    <source>
        <strain evidence="7">SGTM</strain>
    </source>
</reference>
<dbReference type="PANTHER" id="PTHR11122">
    <property type="entry name" value="APOSPORY-ASSOCIATED PROTEIN C-RELATED"/>
    <property type="match status" value="1"/>
</dbReference>
<evidence type="ECO:0000256" key="4">
    <source>
        <dbReference type="PIRNR" id="PIRNR016020"/>
    </source>
</evidence>
<dbReference type="RefSeq" id="WP_162084259.1">
    <property type="nucleotide sequence ID" value="NZ_AP021881.1"/>
</dbReference>
<comment type="catalytic activity">
    <reaction evidence="1">
        <text>alpha-D-glucose 6-phosphate = beta-D-glucose 6-phosphate</text>
        <dbReference type="Rhea" id="RHEA:16249"/>
        <dbReference type="ChEBI" id="CHEBI:58225"/>
        <dbReference type="ChEBI" id="CHEBI:58247"/>
        <dbReference type="EC" id="5.1.3.15"/>
    </reaction>
</comment>
<feature type="active site" evidence="5">
    <location>
        <position position="269"/>
    </location>
</feature>
<protein>
    <recommendedName>
        <fullName evidence="4">Putative glucose-6-phosphate 1-epimerase</fullName>
        <ecNumber evidence="4">5.1.3.15</ecNumber>
    </recommendedName>
</protein>
<keyword evidence="7" id="KW-1185">Reference proteome</keyword>
<evidence type="ECO:0000256" key="5">
    <source>
        <dbReference type="PIRSR" id="PIRSR016020-1"/>
    </source>
</evidence>
<keyword evidence="3 4" id="KW-0413">Isomerase</keyword>
<dbReference type="EC" id="5.1.3.15" evidence="4"/>
<dbReference type="Pfam" id="PF01263">
    <property type="entry name" value="Aldose_epim"/>
    <property type="match status" value="1"/>
</dbReference>
<evidence type="ECO:0000256" key="2">
    <source>
        <dbReference type="ARBA" id="ARBA00005866"/>
    </source>
</evidence>
<accession>A0A809S876</accession>
<evidence type="ECO:0000313" key="6">
    <source>
        <dbReference type="EMBL" id="BBP00313.1"/>
    </source>
</evidence>
<dbReference type="AlphaFoldDB" id="A0A809S876"/>
<evidence type="ECO:0000256" key="3">
    <source>
        <dbReference type="ARBA" id="ARBA00023235"/>
    </source>
</evidence>
<dbReference type="Gene3D" id="2.70.98.10">
    <property type="match status" value="1"/>
</dbReference>
<dbReference type="KEGG" id="sniv:SFSGTM_10210"/>
<dbReference type="GO" id="GO:0005975">
    <property type="term" value="P:carbohydrate metabolic process"/>
    <property type="evidence" value="ECO:0007669"/>
    <property type="project" value="InterPro"/>
</dbReference>
<dbReference type="InterPro" id="IPR008183">
    <property type="entry name" value="Aldose_1/G6P_1-epimerase"/>
</dbReference>
<sequence>MSVNELNQKFAIANVLNFVEAAADVPVIEIKTADASARIALIGAQVLEWQPAGAEPVLWVSRAAVYQVGKGVRGGVPICWPWFGAGEAGKPAHGFVRTRMWQVRSTTQTADGVVVTLGIADNAETRAIWDYAFDLEMIVTVGKTLTMALVTKNTGDVPFTITDALHTYFHIGDIAQTIVQGLDGTKYLDKVLDFTEHTQQGDVIFSGETDRVYVDTKATCVINDTAQSRGIHIAKSGSDTTVVWNPWIEKEKGFADMAAGEYQQMVCVETCNAADDKITIAPKQMHSLVAVVSVG</sequence>
<name>A0A809S876_9PROT</name>
<evidence type="ECO:0000256" key="1">
    <source>
        <dbReference type="ARBA" id="ARBA00001096"/>
    </source>
</evidence>
<dbReference type="PANTHER" id="PTHR11122:SF13">
    <property type="entry name" value="GLUCOSE-6-PHOSPHATE 1-EPIMERASE"/>
    <property type="match status" value="1"/>
</dbReference>
<evidence type="ECO:0000313" key="7">
    <source>
        <dbReference type="Proteomes" id="UP000463939"/>
    </source>
</evidence>
<dbReference type="GO" id="GO:0030246">
    <property type="term" value="F:carbohydrate binding"/>
    <property type="evidence" value="ECO:0007669"/>
    <property type="project" value="UniProtKB-UniRule"/>
</dbReference>
<dbReference type="PIRSF" id="PIRSF016020">
    <property type="entry name" value="PHexose_mutarotase"/>
    <property type="match status" value="1"/>
</dbReference>